<gene>
    <name evidence="2" type="ORF">M407DRAFT_241621</name>
</gene>
<sequence length="224" mass="25563">MNRAKLARVLSASVRAPSRFTPISSQFLYRTMSRSAVGSTISEEITQDHRELEEYYGNYRTATSEKEKTQWANQFCWELARHSVGEELVLYPAFEKHLGPEGKQIADTDRAEHLEAKKLLYELEGTHVNDPNFPTILKKLMEELREHMKSEEENDLVKFEAAISREESEAMAKSFQRAKKFAPTHSHPNAPDKGGLFQTAAGLAAAPIDKLRDMFLSFPEQEKM</sequence>
<dbReference type="Gene3D" id="1.20.120.520">
    <property type="entry name" value="nmb1532 protein domain like"/>
    <property type="match status" value="1"/>
</dbReference>
<dbReference type="Pfam" id="PF01814">
    <property type="entry name" value="Hemerythrin"/>
    <property type="match status" value="1"/>
</dbReference>
<dbReference type="InterPro" id="IPR012312">
    <property type="entry name" value="Hemerythrin-like"/>
</dbReference>
<dbReference type="PANTHER" id="PTHR35585:SF1">
    <property type="entry name" value="HHE DOMAIN PROTEIN (AFU_ORTHOLOGUE AFUA_4G00730)"/>
    <property type="match status" value="1"/>
</dbReference>
<keyword evidence="3" id="KW-1185">Reference proteome</keyword>
<proteinExistence type="predicted"/>
<organism evidence="2 3">
    <name type="scientific">Tulasnella calospora MUT 4182</name>
    <dbReference type="NCBI Taxonomy" id="1051891"/>
    <lineage>
        <taxon>Eukaryota</taxon>
        <taxon>Fungi</taxon>
        <taxon>Dikarya</taxon>
        <taxon>Basidiomycota</taxon>
        <taxon>Agaricomycotina</taxon>
        <taxon>Agaricomycetes</taxon>
        <taxon>Cantharellales</taxon>
        <taxon>Tulasnellaceae</taxon>
        <taxon>Tulasnella</taxon>
    </lineage>
</organism>
<reference evidence="2 3" key="1">
    <citation type="submission" date="2014-04" db="EMBL/GenBank/DDBJ databases">
        <authorList>
            <consortium name="DOE Joint Genome Institute"/>
            <person name="Kuo A."/>
            <person name="Girlanda M."/>
            <person name="Perotto S."/>
            <person name="Kohler A."/>
            <person name="Nagy L.G."/>
            <person name="Floudas D."/>
            <person name="Copeland A."/>
            <person name="Barry K.W."/>
            <person name="Cichocki N."/>
            <person name="Veneault-Fourrey C."/>
            <person name="LaButti K."/>
            <person name="Lindquist E.A."/>
            <person name="Lipzen A."/>
            <person name="Lundell T."/>
            <person name="Morin E."/>
            <person name="Murat C."/>
            <person name="Sun H."/>
            <person name="Tunlid A."/>
            <person name="Henrissat B."/>
            <person name="Grigoriev I.V."/>
            <person name="Hibbett D.S."/>
            <person name="Martin F."/>
            <person name="Nordberg H.P."/>
            <person name="Cantor M.N."/>
            <person name="Hua S.X."/>
        </authorList>
    </citation>
    <scope>NUCLEOTIDE SEQUENCE [LARGE SCALE GENOMIC DNA]</scope>
    <source>
        <strain evidence="2 3">MUT 4182</strain>
    </source>
</reference>
<evidence type="ECO:0000313" key="3">
    <source>
        <dbReference type="Proteomes" id="UP000054248"/>
    </source>
</evidence>
<dbReference type="STRING" id="1051891.A0A0C3LD78"/>
<evidence type="ECO:0000259" key="1">
    <source>
        <dbReference type="Pfam" id="PF01814"/>
    </source>
</evidence>
<dbReference type="Proteomes" id="UP000054248">
    <property type="component" value="Unassembled WGS sequence"/>
</dbReference>
<accession>A0A0C3LD78</accession>
<protein>
    <recommendedName>
        <fullName evidence="1">Hemerythrin-like domain-containing protein</fullName>
    </recommendedName>
</protein>
<feature type="domain" description="Hemerythrin-like" evidence="1">
    <location>
        <begin position="40"/>
        <end position="154"/>
    </location>
</feature>
<evidence type="ECO:0000313" key="2">
    <source>
        <dbReference type="EMBL" id="KIO31868.1"/>
    </source>
</evidence>
<dbReference type="PANTHER" id="PTHR35585">
    <property type="entry name" value="HHE DOMAIN PROTEIN (AFU_ORTHOLOGUE AFUA_4G00730)"/>
    <property type="match status" value="1"/>
</dbReference>
<dbReference type="AlphaFoldDB" id="A0A0C3LD78"/>
<reference evidence="3" key="2">
    <citation type="submission" date="2015-01" db="EMBL/GenBank/DDBJ databases">
        <title>Evolutionary Origins and Diversification of the Mycorrhizal Mutualists.</title>
        <authorList>
            <consortium name="DOE Joint Genome Institute"/>
            <consortium name="Mycorrhizal Genomics Consortium"/>
            <person name="Kohler A."/>
            <person name="Kuo A."/>
            <person name="Nagy L.G."/>
            <person name="Floudas D."/>
            <person name="Copeland A."/>
            <person name="Barry K.W."/>
            <person name="Cichocki N."/>
            <person name="Veneault-Fourrey C."/>
            <person name="LaButti K."/>
            <person name="Lindquist E.A."/>
            <person name="Lipzen A."/>
            <person name="Lundell T."/>
            <person name="Morin E."/>
            <person name="Murat C."/>
            <person name="Riley R."/>
            <person name="Ohm R."/>
            <person name="Sun H."/>
            <person name="Tunlid A."/>
            <person name="Henrissat B."/>
            <person name="Grigoriev I.V."/>
            <person name="Hibbett D.S."/>
            <person name="Martin F."/>
        </authorList>
    </citation>
    <scope>NUCLEOTIDE SEQUENCE [LARGE SCALE GENOMIC DNA]</scope>
    <source>
        <strain evidence="3">MUT 4182</strain>
    </source>
</reference>
<dbReference type="HOGENOM" id="CLU_079417_0_0_1"/>
<name>A0A0C3LD78_9AGAM</name>
<dbReference type="OrthoDB" id="9983919at2759"/>
<dbReference type="EMBL" id="KN822959">
    <property type="protein sequence ID" value="KIO31868.1"/>
    <property type="molecule type" value="Genomic_DNA"/>
</dbReference>